<dbReference type="GO" id="GO:0008168">
    <property type="term" value="F:methyltransferase activity"/>
    <property type="evidence" value="ECO:0007669"/>
    <property type="project" value="UniProtKB-KW"/>
</dbReference>
<gene>
    <name evidence="6" type="ORF">GALL_385310</name>
</gene>
<keyword evidence="2 5" id="KW-0812">Transmembrane</keyword>
<name>A0A1J5Q8P9_9ZZZZ</name>
<dbReference type="PANTHER" id="PTHR12714:SF24">
    <property type="entry name" value="SLR1182 PROTEIN"/>
    <property type="match status" value="1"/>
</dbReference>
<feature type="transmembrane region" description="Helical" evidence="5">
    <location>
        <begin position="35"/>
        <end position="58"/>
    </location>
</feature>
<dbReference type="Gene3D" id="1.20.120.1630">
    <property type="match status" value="1"/>
</dbReference>
<keyword evidence="4 5" id="KW-0472">Membrane</keyword>
<dbReference type="InterPro" id="IPR007318">
    <property type="entry name" value="Phopholipid_MeTrfase"/>
</dbReference>
<sequence length="159" mass="17740">MSDRGRGRLLVGAQFVLIGIIAIGRGSRLWPNWPLLIVLEIALFAAGSVILVLAFFHLGSALTANPVPRSDASLHTNGVYAYVRHPIYTGVLLTGMAIAIHHASLISVLAFLALVALLNFKARWEEVFLLAKHRGYLSYMEQVPRFLPWPRANRDRYEH</sequence>
<keyword evidence="6" id="KW-0808">Transferase</keyword>
<dbReference type="GO" id="GO:0012505">
    <property type="term" value="C:endomembrane system"/>
    <property type="evidence" value="ECO:0007669"/>
    <property type="project" value="UniProtKB-SubCell"/>
</dbReference>
<evidence type="ECO:0000256" key="5">
    <source>
        <dbReference type="SAM" id="Phobius"/>
    </source>
</evidence>
<keyword evidence="6" id="KW-0489">Methyltransferase</keyword>
<comment type="caution">
    <text evidence="6">The sequence shown here is derived from an EMBL/GenBank/DDBJ whole genome shotgun (WGS) entry which is preliminary data.</text>
</comment>
<evidence type="ECO:0000256" key="2">
    <source>
        <dbReference type="ARBA" id="ARBA00022692"/>
    </source>
</evidence>
<organism evidence="6">
    <name type="scientific">mine drainage metagenome</name>
    <dbReference type="NCBI Taxonomy" id="410659"/>
    <lineage>
        <taxon>unclassified sequences</taxon>
        <taxon>metagenomes</taxon>
        <taxon>ecological metagenomes</taxon>
    </lineage>
</organism>
<keyword evidence="3 5" id="KW-1133">Transmembrane helix</keyword>
<dbReference type="GO" id="GO:0032259">
    <property type="term" value="P:methylation"/>
    <property type="evidence" value="ECO:0007669"/>
    <property type="project" value="UniProtKB-KW"/>
</dbReference>
<dbReference type="Pfam" id="PF04191">
    <property type="entry name" value="PEMT"/>
    <property type="match status" value="1"/>
</dbReference>
<evidence type="ECO:0000313" key="6">
    <source>
        <dbReference type="EMBL" id="OIQ79728.1"/>
    </source>
</evidence>
<dbReference type="AlphaFoldDB" id="A0A1J5Q8P9"/>
<comment type="subcellular location">
    <subcellularLocation>
        <location evidence="1">Endomembrane system</location>
        <topology evidence="1">Multi-pass membrane protein</topology>
    </subcellularLocation>
</comment>
<protein>
    <submittedName>
        <fullName evidence="6">Isoprenylcysteine carboxyl methyltransferase (ICMT) family protein</fullName>
    </submittedName>
</protein>
<evidence type="ECO:0000256" key="4">
    <source>
        <dbReference type="ARBA" id="ARBA00023136"/>
    </source>
</evidence>
<feature type="transmembrane region" description="Helical" evidence="5">
    <location>
        <begin position="87"/>
        <end position="120"/>
    </location>
</feature>
<dbReference type="PANTHER" id="PTHR12714">
    <property type="entry name" value="PROTEIN-S ISOPRENYLCYSTEINE O-METHYLTRANSFERASE"/>
    <property type="match status" value="1"/>
</dbReference>
<accession>A0A1J5Q8P9</accession>
<feature type="transmembrane region" description="Helical" evidence="5">
    <location>
        <begin position="6"/>
        <end position="23"/>
    </location>
</feature>
<evidence type="ECO:0000256" key="1">
    <source>
        <dbReference type="ARBA" id="ARBA00004127"/>
    </source>
</evidence>
<reference evidence="6" key="1">
    <citation type="submission" date="2016-10" db="EMBL/GenBank/DDBJ databases">
        <title>Sequence of Gallionella enrichment culture.</title>
        <authorList>
            <person name="Poehlein A."/>
            <person name="Muehling M."/>
            <person name="Daniel R."/>
        </authorList>
    </citation>
    <scope>NUCLEOTIDE SEQUENCE</scope>
</reference>
<proteinExistence type="predicted"/>
<evidence type="ECO:0000256" key="3">
    <source>
        <dbReference type="ARBA" id="ARBA00022989"/>
    </source>
</evidence>
<dbReference type="EMBL" id="MLJW01001168">
    <property type="protein sequence ID" value="OIQ79728.1"/>
    <property type="molecule type" value="Genomic_DNA"/>
</dbReference>